<organism evidence="2 3">
    <name type="scientific">Channa striata</name>
    <name type="common">Snakehead murrel</name>
    <name type="synonym">Ophicephalus striatus</name>
    <dbReference type="NCBI Taxonomy" id="64152"/>
    <lineage>
        <taxon>Eukaryota</taxon>
        <taxon>Metazoa</taxon>
        <taxon>Chordata</taxon>
        <taxon>Craniata</taxon>
        <taxon>Vertebrata</taxon>
        <taxon>Euteleostomi</taxon>
        <taxon>Actinopterygii</taxon>
        <taxon>Neopterygii</taxon>
        <taxon>Teleostei</taxon>
        <taxon>Neoteleostei</taxon>
        <taxon>Acanthomorphata</taxon>
        <taxon>Anabantaria</taxon>
        <taxon>Anabantiformes</taxon>
        <taxon>Channoidei</taxon>
        <taxon>Channidae</taxon>
        <taxon>Channa</taxon>
    </lineage>
</organism>
<feature type="region of interest" description="Disordered" evidence="1">
    <location>
        <begin position="40"/>
        <end position="91"/>
    </location>
</feature>
<dbReference type="Proteomes" id="UP001187415">
    <property type="component" value="Unassembled WGS sequence"/>
</dbReference>
<dbReference type="EMBL" id="JAUPFM010000088">
    <property type="protein sequence ID" value="KAK2813538.1"/>
    <property type="molecule type" value="Genomic_DNA"/>
</dbReference>
<sequence length="177" mass="20471">MLHEIRDFVGLMRAAVSARDDIRALMDRSLERVKRTLLRDSREKDRSRGRQREDGDHAAHGHGRSSDLFHEYETPSGRRRKNGYISRLRELDGPPRPIDGRAWSRSTWAFSPRRRPGPCRPGARSPTMLISLSTKTEHGAAQETRCPRVAGPDIRALQAVSRRDRWFEVRCSERRSF</sequence>
<proteinExistence type="predicted"/>
<reference evidence="2" key="1">
    <citation type="submission" date="2023-07" db="EMBL/GenBank/DDBJ databases">
        <title>Chromosome-level Genome Assembly of Striped Snakehead (Channa striata).</title>
        <authorList>
            <person name="Liu H."/>
        </authorList>
    </citation>
    <scope>NUCLEOTIDE SEQUENCE</scope>
    <source>
        <strain evidence="2">Gz</strain>
        <tissue evidence="2">Muscle</tissue>
    </source>
</reference>
<gene>
    <name evidence="2" type="ORF">Q5P01_000780</name>
</gene>
<comment type="caution">
    <text evidence="2">The sequence shown here is derived from an EMBL/GenBank/DDBJ whole genome shotgun (WGS) entry which is preliminary data.</text>
</comment>
<evidence type="ECO:0000256" key="1">
    <source>
        <dbReference type="SAM" id="MobiDB-lite"/>
    </source>
</evidence>
<name>A0AA88IIB0_CHASR</name>
<keyword evidence="3" id="KW-1185">Reference proteome</keyword>
<feature type="compositionally biased region" description="Basic and acidic residues" evidence="1">
    <location>
        <begin position="40"/>
        <end position="73"/>
    </location>
</feature>
<protein>
    <submittedName>
        <fullName evidence="2">Uncharacterized protein</fullName>
    </submittedName>
</protein>
<accession>A0AA88IIB0</accession>
<dbReference type="AlphaFoldDB" id="A0AA88IIB0"/>
<evidence type="ECO:0000313" key="2">
    <source>
        <dbReference type="EMBL" id="KAK2813538.1"/>
    </source>
</evidence>
<evidence type="ECO:0000313" key="3">
    <source>
        <dbReference type="Proteomes" id="UP001187415"/>
    </source>
</evidence>